<dbReference type="AlphaFoldDB" id="A0A9N9YRY3"/>
<feature type="domain" description="Enoyl reductase (ER)" evidence="3">
    <location>
        <begin position="29"/>
        <end position="367"/>
    </location>
</feature>
<dbReference type="InterPro" id="IPR013149">
    <property type="entry name" value="ADH-like_C"/>
</dbReference>
<sequence>MPSSPNPRLPHLLHTLYIKMPTTKAIIVSDHKTISVQDVKVPQLRDEWVLVQVKAVALNPADFKKIDWGDADAGSRLGYDYAGIVSEVGSKVTKFQKGDRIAGFVHGGDATNHDNGAFGEFIIAKACIQIKIPDHLDFIEASTLGAGMITCGLGLYKHLQLPLPPAKVQHPTSILIHGGSTATATLGIQLAKASGLHVIATTSPYNFDNVKALGADAVFDYHSPDCGEQIRALTENKLKLALDCAGEGEVICGKALSSVEPSLFCTIFYPINEQLLKDTNPLAQGPLLTAAYNSFGESWKLGGNPIAANIEEMEFSARFVDIVYKLLEQGRLHTIKPTVNKFGAGLQGVIKGVDELRQGKVRGTKLVYTV</sequence>
<comment type="caution">
    <text evidence="4">The sequence shown here is derived from an EMBL/GenBank/DDBJ whole genome shotgun (WGS) entry which is preliminary data.</text>
</comment>
<dbReference type="EMBL" id="CABFNQ020000758">
    <property type="protein sequence ID" value="CAH0036886.1"/>
    <property type="molecule type" value="Genomic_DNA"/>
</dbReference>
<evidence type="ECO:0000256" key="2">
    <source>
        <dbReference type="ARBA" id="ARBA00023002"/>
    </source>
</evidence>
<dbReference type="Pfam" id="PF08240">
    <property type="entry name" value="ADH_N"/>
    <property type="match status" value="1"/>
</dbReference>
<dbReference type="SUPFAM" id="SSF51735">
    <property type="entry name" value="NAD(P)-binding Rossmann-fold domains"/>
    <property type="match status" value="1"/>
</dbReference>
<dbReference type="PANTHER" id="PTHR45348:SF2">
    <property type="entry name" value="ZINC-TYPE ALCOHOL DEHYDROGENASE-LIKE PROTEIN C2E1P3.01"/>
    <property type="match status" value="1"/>
</dbReference>
<evidence type="ECO:0000259" key="3">
    <source>
        <dbReference type="SMART" id="SM00829"/>
    </source>
</evidence>
<organism evidence="4 5">
    <name type="scientific">Clonostachys rhizophaga</name>
    <dbReference type="NCBI Taxonomy" id="160324"/>
    <lineage>
        <taxon>Eukaryota</taxon>
        <taxon>Fungi</taxon>
        <taxon>Dikarya</taxon>
        <taxon>Ascomycota</taxon>
        <taxon>Pezizomycotina</taxon>
        <taxon>Sordariomycetes</taxon>
        <taxon>Hypocreomycetidae</taxon>
        <taxon>Hypocreales</taxon>
        <taxon>Bionectriaceae</taxon>
        <taxon>Clonostachys</taxon>
    </lineage>
</organism>
<dbReference type="Pfam" id="PF00107">
    <property type="entry name" value="ADH_zinc_N"/>
    <property type="match status" value="1"/>
</dbReference>
<comment type="similarity">
    <text evidence="1">Belongs to the zinc-containing alcohol dehydrogenase family.</text>
</comment>
<accession>A0A9N9YRY3</accession>
<name>A0A9N9YRY3_9HYPO</name>
<dbReference type="InterPro" id="IPR020843">
    <property type="entry name" value="ER"/>
</dbReference>
<protein>
    <recommendedName>
        <fullName evidence="3">Enoyl reductase (ER) domain-containing protein</fullName>
    </recommendedName>
</protein>
<dbReference type="PANTHER" id="PTHR45348">
    <property type="entry name" value="HYPOTHETICAL OXIDOREDUCTASE (EUROFUNG)"/>
    <property type="match status" value="1"/>
</dbReference>
<dbReference type="InterPro" id="IPR011032">
    <property type="entry name" value="GroES-like_sf"/>
</dbReference>
<keyword evidence="5" id="KW-1185">Reference proteome</keyword>
<dbReference type="InterPro" id="IPR047122">
    <property type="entry name" value="Trans-enoyl_RdTase-like"/>
</dbReference>
<dbReference type="InterPro" id="IPR013154">
    <property type="entry name" value="ADH-like_N"/>
</dbReference>
<evidence type="ECO:0000313" key="5">
    <source>
        <dbReference type="Proteomes" id="UP000696573"/>
    </source>
</evidence>
<reference evidence="4" key="1">
    <citation type="submission" date="2021-10" db="EMBL/GenBank/DDBJ databases">
        <authorList>
            <person name="Piombo E."/>
        </authorList>
    </citation>
    <scope>NUCLEOTIDE SEQUENCE</scope>
</reference>
<dbReference type="InterPro" id="IPR036291">
    <property type="entry name" value="NAD(P)-bd_dom_sf"/>
</dbReference>
<evidence type="ECO:0000256" key="1">
    <source>
        <dbReference type="ARBA" id="ARBA00008072"/>
    </source>
</evidence>
<dbReference type="Gene3D" id="3.40.50.720">
    <property type="entry name" value="NAD(P)-binding Rossmann-like Domain"/>
    <property type="match status" value="1"/>
</dbReference>
<proteinExistence type="inferred from homology"/>
<dbReference type="Gene3D" id="3.90.180.10">
    <property type="entry name" value="Medium-chain alcohol dehydrogenases, catalytic domain"/>
    <property type="match status" value="1"/>
</dbReference>
<dbReference type="SMART" id="SM00829">
    <property type="entry name" value="PKS_ER"/>
    <property type="match status" value="1"/>
</dbReference>
<dbReference type="Proteomes" id="UP000696573">
    <property type="component" value="Unassembled WGS sequence"/>
</dbReference>
<dbReference type="CDD" id="cd08249">
    <property type="entry name" value="enoyl_reductase_like"/>
    <property type="match status" value="1"/>
</dbReference>
<dbReference type="GO" id="GO:0016651">
    <property type="term" value="F:oxidoreductase activity, acting on NAD(P)H"/>
    <property type="evidence" value="ECO:0007669"/>
    <property type="project" value="InterPro"/>
</dbReference>
<dbReference type="SUPFAM" id="SSF50129">
    <property type="entry name" value="GroES-like"/>
    <property type="match status" value="1"/>
</dbReference>
<dbReference type="OrthoDB" id="48317at2759"/>
<gene>
    <name evidence="4" type="ORF">CRHIZ90672A_00010537</name>
</gene>
<evidence type="ECO:0000313" key="4">
    <source>
        <dbReference type="EMBL" id="CAH0036886.1"/>
    </source>
</evidence>
<keyword evidence="2" id="KW-0560">Oxidoreductase</keyword>